<evidence type="ECO:0000313" key="3">
    <source>
        <dbReference type="Proteomes" id="UP000326924"/>
    </source>
</evidence>
<comment type="caution">
    <text evidence="2">The sequence shown here is derived from an EMBL/GenBank/DDBJ whole genome shotgun (WGS) entry which is preliminary data.</text>
</comment>
<feature type="region of interest" description="Disordered" evidence="1">
    <location>
        <begin position="155"/>
        <end position="178"/>
    </location>
</feature>
<dbReference type="EMBL" id="VXIS01000038">
    <property type="protein sequence ID" value="KAA8911223.1"/>
    <property type="molecule type" value="Genomic_DNA"/>
</dbReference>
<protein>
    <submittedName>
        <fullName evidence="2">Uncharacterized protein</fullName>
    </submittedName>
</protein>
<proteinExistence type="predicted"/>
<gene>
    <name evidence="2" type="ORF">FN846DRAFT_1002255</name>
</gene>
<dbReference type="AlphaFoldDB" id="A0A5J5F496"/>
<dbReference type="Proteomes" id="UP000326924">
    <property type="component" value="Unassembled WGS sequence"/>
</dbReference>
<accession>A0A5J5F496</accession>
<organism evidence="2 3">
    <name type="scientific">Sphaerosporella brunnea</name>
    <dbReference type="NCBI Taxonomy" id="1250544"/>
    <lineage>
        <taxon>Eukaryota</taxon>
        <taxon>Fungi</taxon>
        <taxon>Dikarya</taxon>
        <taxon>Ascomycota</taxon>
        <taxon>Pezizomycotina</taxon>
        <taxon>Pezizomycetes</taxon>
        <taxon>Pezizales</taxon>
        <taxon>Pyronemataceae</taxon>
        <taxon>Sphaerosporella</taxon>
    </lineage>
</organism>
<evidence type="ECO:0000256" key="1">
    <source>
        <dbReference type="SAM" id="MobiDB-lite"/>
    </source>
</evidence>
<evidence type="ECO:0000313" key="2">
    <source>
        <dbReference type="EMBL" id="KAA8911223.1"/>
    </source>
</evidence>
<name>A0A5J5F496_9PEZI</name>
<dbReference type="InParanoid" id="A0A5J5F496"/>
<sequence length="178" mass="19879">MAAMEPASTVTNTALPTAKARNSRRILTCQWTDDLEEVVTLPGPGAPFSITDDPEQHVYYLDRQLAETWKGTNMGVVSEMEIDMHTIRDMFGDIVDPAHWDWVNQEMPEYARQQKAKHEIVLCVASSDLERLADRDVLDRTITVETSEQRLIITPASPPRRTGSLVTIASDASPTSPE</sequence>
<reference evidence="2 3" key="1">
    <citation type="submission" date="2019-09" db="EMBL/GenBank/DDBJ databases">
        <title>Draft genome of the ectomycorrhizal ascomycete Sphaerosporella brunnea.</title>
        <authorList>
            <consortium name="DOE Joint Genome Institute"/>
            <person name="Benucci G.M."/>
            <person name="Marozzi G."/>
            <person name="Antonielli L."/>
            <person name="Sanchez S."/>
            <person name="Marco P."/>
            <person name="Wang X."/>
            <person name="Falini L.B."/>
            <person name="Barry K."/>
            <person name="Haridas S."/>
            <person name="Lipzen A."/>
            <person name="Labutti K."/>
            <person name="Grigoriev I.V."/>
            <person name="Murat C."/>
            <person name="Martin F."/>
            <person name="Albertini E."/>
            <person name="Donnini D."/>
            <person name="Bonito G."/>
        </authorList>
    </citation>
    <scope>NUCLEOTIDE SEQUENCE [LARGE SCALE GENOMIC DNA]</scope>
    <source>
        <strain evidence="2 3">Sb_GMNB300</strain>
    </source>
</reference>
<keyword evidence="3" id="KW-1185">Reference proteome</keyword>
<feature type="compositionally biased region" description="Polar residues" evidence="1">
    <location>
        <begin position="164"/>
        <end position="178"/>
    </location>
</feature>